<keyword evidence="3" id="KW-1185">Reference proteome</keyword>
<feature type="compositionally biased region" description="Low complexity" evidence="1">
    <location>
        <begin position="438"/>
        <end position="472"/>
    </location>
</feature>
<dbReference type="PANTHER" id="PTHR38700:SF1">
    <property type="entry name" value="PH DOMAIN-CONTAINING PROTEIN"/>
    <property type="match status" value="1"/>
</dbReference>
<dbReference type="InterPro" id="IPR011993">
    <property type="entry name" value="PH-like_dom_sf"/>
</dbReference>
<protein>
    <recommendedName>
        <fullName evidence="4">PH domain-containing protein</fullName>
    </recommendedName>
</protein>
<proteinExistence type="predicted"/>
<dbReference type="VEuPathDB" id="FungiDB:NEUTE1DRAFT_127683"/>
<feature type="compositionally biased region" description="Basic and acidic residues" evidence="1">
    <location>
        <begin position="298"/>
        <end position="316"/>
    </location>
</feature>
<dbReference type="EMBL" id="GL891302">
    <property type="protein sequence ID" value="EGO60904.1"/>
    <property type="molecule type" value="Genomic_DNA"/>
</dbReference>
<reference evidence="3" key="1">
    <citation type="journal article" date="2011" name="Genetics">
        <title>Massive changes in genome architecture accompany the transition to self-fertility in the filamentous fungus Neurospora tetrasperma.</title>
        <authorList>
            <person name="Ellison C.E."/>
            <person name="Stajich J.E."/>
            <person name="Jacobson D.J."/>
            <person name="Natvig D.O."/>
            <person name="Lapidus A."/>
            <person name="Foster B."/>
            <person name="Aerts A."/>
            <person name="Riley R."/>
            <person name="Lindquist E.A."/>
            <person name="Grigoriev I.V."/>
            <person name="Taylor J.W."/>
        </authorList>
    </citation>
    <scope>NUCLEOTIDE SEQUENCE [LARGE SCALE GENOMIC DNA]</scope>
    <source>
        <strain evidence="3">FGSC 2508 / P0657</strain>
    </source>
</reference>
<feature type="compositionally biased region" description="Low complexity" evidence="1">
    <location>
        <begin position="1191"/>
        <end position="1215"/>
    </location>
</feature>
<dbReference type="Proteomes" id="UP000008065">
    <property type="component" value="Unassembled WGS sequence"/>
</dbReference>
<dbReference type="InterPro" id="IPR029071">
    <property type="entry name" value="Ubiquitin-like_domsf"/>
</dbReference>
<feature type="region of interest" description="Disordered" evidence="1">
    <location>
        <begin position="606"/>
        <end position="633"/>
    </location>
</feature>
<feature type="region of interest" description="Disordered" evidence="1">
    <location>
        <begin position="255"/>
        <end position="316"/>
    </location>
</feature>
<feature type="compositionally biased region" description="Low complexity" evidence="1">
    <location>
        <begin position="328"/>
        <end position="349"/>
    </location>
</feature>
<dbReference type="RefSeq" id="XP_009848082.1">
    <property type="nucleotide sequence ID" value="XM_009849780.1"/>
</dbReference>
<dbReference type="PANTHER" id="PTHR38700">
    <property type="entry name" value="YALI0E22418P"/>
    <property type="match status" value="1"/>
</dbReference>
<feature type="compositionally biased region" description="Low complexity" evidence="1">
    <location>
        <begin position="719"/>
        <end position="732"/>
    </location>
</feature>
<sequence>MFAVHRFRDSVAFSHFDSSEETSKQPGQPQQNGRKADELDRRKRTGMESASNSTSGPTIRVPERKDVPYRQGAEGQLKQTVGNRAGRALKAPTAPVMSSSVALVETLLAPELRPKRASSPRHCSALRERSRCVSLSDGTVTVPSTSSARGSIIIIITWQDQDRRKKRVDVGSLAISAPYKKGHRRCPATAAADWGYGKKKWKGGSRMEPEVEDVVDIRQVEGESRPFAGKRSTSVTTPLLVAQVPQSAPAAAVVPGAVPSPTSGTSPSLWISARTGKEKPSKPPLHLLPLTKYNSNDDVNRSKWEEVPGFDGDSRDLQPVPASAYWFSTSSSPSLPAHPSPLSSPASKPRLQLQACISSRAGENVDDPQQSDGNEDGSSGSSSSSGSNQEKPNSSNSLSRQQQSRNKGGSQYKDILEKDDAVLLLLEKKVPYPPVPISPSSSPSSEPAHPSEPTTTTQQQHPTRRQTQTQKQAHSYLGPDVHLNLHTNHHSNSPALVRFLVSATATDCAKVDVINETRNWLEQLFKDTIGDTTARERELAHGQDHHHSFLLPLPLVSGWHHSPFDPATGHGCQPVNGAEERPRSPRHVQAEQAVSVHIKGQEGFALDKGSNLNETKGTNDNTTGAGGLDSHTLQTSVPRVDTGADSRTLAERCKLETDMIMDHHQASAVPPSPALSHSSFSLRGKNRVFGKLPFLSRSRNPESPTHIEIASPISPLQPEPSTSTSPVSPASSMGAPIDKTRSRSQDAKTYAGSGGRGIVPIQDEVPRGAVNGADRRVTVRCKGVTVDLKVEVDTTTVDILLAYADKTGLPVNVNSSMVIEAYTPLGLERRLRRYERIRDVLNTWDQDMQNVLIIQTENDRSDENLDLASVPREQKIPTGFVLPLQHSHRPGKWTKRYITLLENGQLVSSKKPDAKLSDKDVLSICHLSDFDIYMPTEAQKRKELRPPKKYCYAIKSQQKATIFLSADNFVHYFSTEDAAVARQFSARVQAWRSWYLVNKVLQLHKKMQEREAEKPPQLSSAPHKPRRAVNDVNADDHKIKASVGESSYPIGTYKPLIDLSRFDKPIDEFDKDWKADRSRQQASQLPPFQLQKVRKATQEEIEAPFGTSGLLGNIYEERKLAQKEEERKKLEVVTDQPFTDRPSLLNGGLVTSPTEETRQHDGRYEPKAWLPSALEHTATQRSTRAPSVRRSAPSNQSPPSQYAPSQYAPSQSAPSQHERGRETHRRQQPNQQLKPSAPLVDLTPKFVEPPQWSREGLGRGVRAPEGMPLVDMATGPQLAPGAKPLDLPPRTLVRREPSTRTPGSRPGTSAGQAPPGSSAGSVRAVSRASSVRGRMMSQDGTSGGMRSISGSAFLPPVPPLPGSVLGYGPNHPPPSSKGRYTDGYRSRSSSRGPQPQSKRGSPPSSGYEDDRQRTFSLRNQPHPLLSFDETLEEPRGLLGQADRSSNVSVQRAQSVRVGSSSRRARNGSTYNY</sequence>
<feature type="region of interest" description="Disordered" evidence="1">
    <location>
        <begin position="1126"/>
        <end position="1472"/>
    </location>
</feature>
<feature type="compositionally biased region" description="Polar residues" evidence="1">
    <location>
        <begin position="610"/>
        <end position="623"/>
    </location>
</feature>
<feature type="compositionally biased region" description="Basic and acidic residues" evidence="1">
    <location>
        <begin position="1155"/>
        <end position="1166"/>
    </location>
</feature>
<feature type="region of interest" description="Disordered" evidence="1">
    <location>
        <begin position="1007"/>
        <end position="1030"/>
    </location>
</feature>
<feature type="region of interest" description="Disordered" evidence="1">
    <location>
        <begin position="694"/>
        <end position="761"/>
    </location>
</feature>
<organism evidence="2 3">
    <name type="scientific">Neurospora tetrasperma (strain FGSC 2508 / ATCC MYA-4615 / P0657)</name>
    <dbReference type="NCBI Taxonomy" id="510951"/>
    <lineage>
        <taxon>Eukaryota</taxon>
        <taxon>Fungi</taxon>
        <taxon>Dikarya</taxon>
        <taxon>Ascomycota</taxon>
        <taxon>Pezizomycotina</taxon>
        <taxon>Sordariomycetes</taxon>
        <taxon>Sordariomycetidae</taxon>
        <taxon>Sordariales</taxon>
        <taxon>Sordariaceae</taxon>
        <taxon>Neurospora</taxon>
    </lineage>
</organism>
<evidence type="ECO:0008006" key="4">
    <source>
        <dbReference type="Google" id="ProtNLM"/>
    </source>
</evidence>
<feature type="compositionally biased region" description="Low complexity" evidence="1">
    <location>
        <begin position="370"/>
        <end position="406"/>
    </location>
</feature>
<feature type="region of interest" description="Disordered" evidence="1">
    <location>
        <begin position="1"/>
        <end position="84"/>
    </location>
</feature>
<feature type="compositionally biased region" description="Polar residues" evidence="1">
    <location>
        <begin position="24"/>
        <end position="33"/>
    </location>
</feature>
<feature type="compositionally biased region" description="Polar residues" evidence="1">
    <location>
        <begin position="48"/>
        <end position="57"/>
    </location>
</feature>
<feature type="compositionally biased region" description="Low complexity" evidence="1">
    <location>
        <begin position="1443"/>
        <end position="1461"/>
    </location>
</feature>
<dbReference type="OrthoDB" id="43122at2759"/>
<evidence type="ECO:0000256" key="1">
    <source>
        <dbReference type="SAM" id="MobiDB-lite"/>
    </source>
</evidence>
<feature type="compositionally biased region" description="Polar residues" evidence="1">
    <location>
        <begin position="1392"/>
        <end position="1404"/>
    </location>
</feature>
<evidence type="ECO:0000313" key="3">
    <source>
        <dbReference type="Proteomes" id="UP000008065"/>
    </source>
</evidence>
<dbReference type="Gene3D" id="2.30.29.30">
    <property type="entry name" value="Pleckstrin-homology domain (PH domain)/Phosphotyrosine-binding domain (PTB)"/>
    <property type="match status" value="1"/>
</dbReference>
<dbReference type="KEGG" id="nte:NEUTE1DRAFT127683"/>
<feature type="compositionally biased region" description="Polar residues" evidence="1">
    <location>
        <begin position="1299"/>
        <end position="1311"/>
    </location>
</feature>
<feature type="region of interest" description="Disordered" evidence="1">
    <location>
        <begin position="434"/>
        <end position="473"/>
    </location>
</feature>
<dbReference type="SUPFAM" id="SSF54236">
    <property type="entry name" value="Ubiquitin-like"/>
    <property type="match status" value="1"/>
</dbReference>
<dbReference type="HOGENOM" id="CLU_250130_0_0_1"/>
<gene>
    <name evidence="2" type="ORF">NEUTE1DRAFT_127683</name>
</gene>
<feature type="region of interest" description="Disordered" evidence="1">
    <location>
        <begin position="328"/>
        <end position="414"/>
    </location>
</feature>
<dbReference type="GeneID" id="20825126"/>
<evidence type="ECO:0000313" key="2">
    <source>
        <dbReference type="EMBL" id="EGO60904.1"/>
    </source>
</evidence>
<name>F8MF50_NEUT8</name>
<dbReference type="Gene3D" id="3.10.20.90">
    <property type="entry name" value="Phosphatidylinositol 3-kinase Catalytic Subunit, Chain A, domain 1"/>
    <property type="match status" value="1"/>
</dbReference>
<accession>F8MF50</accession>
<feature type="compositionally biased region" description="Low complexity" evidence="1">
    <location>
        <begin position="1316"/>
        <end position="1334"/>
    </location>
</feature>